<reference evidence="5" key="1">
    <citation type="submission" date="2020-04" db="EMBL/GenBank/DDBJ databases">
        <authorList>
            <person name="Zhang T."/>
        </authorList>
    </citation>
    <scope>NUCLEOTIDE SEQUENCE</scope>
    <source>
        <strain evidence="5">HKST-UBA09</strain>
    </source>
</reference>
<dbReference type="Proteomes" id="UP000714915">
    <property type="component" value="Unassembled WGS sequence"/>
</dbReference>
<dbReference type="SUPFAM" id="SSF116734">
    <property type="entry name" value="DNA methylase specificity domain"/>
    <property type="match status" value="2"/>
</dbReference>
<dbReference type="GO" id="GO:0009307">
    <property type="term" value="P:DNA restriction-modification system"/>
    <property type="evidence" value="ECO:0007669"/>
    <property type="project" value="UniProtKB-KW"/>
</dbReference>
<proteinExistence type="inferred from homology"/>
<comment type="caution">
    <text evidence="5">The sequence shown here is derived from an EMBL/GenBank/DDBJ whole genome shotgun (WGS) entry which is preliminary data.</text>
</comment>
<dbReference type="PANTHER" id="PTHR30408">
    <property type="entry name" value="TYPE-1 RESTRICTION ENZYME ECOKI SPECIFICITY PROTEIN"/>
    <property type="match status" value="1"/>
</dbReference>
<keyword evidence="3" id="KW-0238">DNA-binding</keyword>
<name>A0A955LBN4_9BACT</name>
<reference evidence="5" key="2">
    <citation type="journal article" date="2021" name="Microbiome">
        <title>Successional dynamics and alternative stable states in a saline activated sludge microbial community over 9 years.</title>
        <authorList>
            <person name="Wang Y."/>
            <person name="Ye J."/>
            <person name="Ju F."/>
            <person name="Liu L."/>
            <person name="Boyd J.A."/>
            <person name="Deng Y."/>
            <person name="Parks D.H."/>
            <person name="Jiang X."/>
            <person name="Yin X."/>
            <person name="Woodcroft B.J."/>
            <person name="Tyson G.W."/>
            <person name="Hugenholtz P."/>
            <person name="Polz M.F."/>
            <person name="Zhang T."/>
        </authorList>
    </citation>
    <scope>NUCLEOTIDE SEQUENCE</scope>
    <source>
        <strain evidence="5">HKST-UBA09</strain>
    </source>
</reference>
<dbReference type="InterPro" id="IPR052021">
    <property type="entry name" value="Type-I_RS_S_subunit"/>
</dbReference>
<dbReference type="Pfam" id="PF01420">
    <property type="entry name" value="Methylase_S"/>
    <property type="match status" value="1"/>
</dbReference>
<keyword evidence="5" id="KW-0255">Endonuclease</keyword>
<evidence type="ECO:0000256" key="2">
    <source>
        <dbReference type="ARBA" id="ARBA00022747"/>
    </source>
</evidence>
<gene>
    <name evidence="5" type="ORF">KC669_04375</name>
</gene>
<feature type="domain" description="Type I restriction modification DNA specificity" evidence="4">
    <location>
        <begin position="5"/>
        <end position="81"/>
    </location>
</feature>
<keyword evidence="5" id="KW-0378">Hydrolase</keyword>
<protein>
    <submittedName>
        <fullName evidence="5">Restriction endonuclease subunit S</fullName>
    </submittedName>
</protein>
<keyword evidence="5" id="KW-0540">Nuclease</keyword>
<keyword evidence="2" id="KW-0680">Restriction system</keyword>
<evidence type="ECO:0000256" key="3">
    <source>
        <dbReference type="ARBA" id="ARBA00023125"/>
    </source>
</evidence>
<evidence type="ECO:0000313" key="5">
    <source>
        <dbReference type="EMBL" id="MCA9387241.1"/>
    </source>
</evidence>
<dbReference type="PANTHER" id="PTHR30408:SF13">
    <property type="entry name" value="TYPE I RESTRICTION ENZYME HINDI SPECIFICITY SUBUNIT"/>
    <property type="match status" value="1"/>
</dbReference>
<dbReference type="AlphaFoldDB" id="A0A955LBN4"/>
<accession>A0A955LBN4</accession>
<comment type="similarity">
    <text evidence="1">Belongs to the type-I restriction system S methylase family.</text>
</comment>
<evidence type="ECO:0000259" key="4">
    <source>
        <dbReference type="Pfam" id="PF01420"/>
    </source>
</evidence>
<feature type="non-terminal residue" evidence="5">
    <location>
        <position position="1"/>
    </location>
</feature>
<dbReference type="EMBL" id="JAGQLF010000071">
    <property type="protein sequence ID" value="MCA9387241.1"/>
    <property type="molecule type" value="Genomic_DNA"/>
</dbReference>
<dbReference type="InterPro" id="IPR044946">
    <property type="entry name" value="Restrct_endonuc_typeI_TRD_sf"/>
</dbReference>
<dbReference type="GO" id="GO:0003677">
    <property type="term" value="F:DNA binding"/>
    <property type="evidence" value="ECO:0007669"/>
    <property type="project" value="UniProtKB-KW"/>
</dbReference>
<dbReference type="GO" id="GO:0004519">
    <property type="term" value="F:endonuclease activity"/>
    <property type="evidence" value="ECO:0007669"/>
    <property type="project" value="UniProtKB-KW"/>
</dbReference>
<dbReference type="Gene3D" id="3.90.220.20">
    <property type="entry name" value="DNA methylase specificity domains"/>
    <property type="match status" value="2"/>
</dbReference>
<evidence type="ECO:0000313" key="6">
    <source>
        <dbReference type="Proteomes" id="UP000714915"/>
    </source>
</evidence>
<evidence type="ECO:0000256" key="1">
    <source>
        <dbReference type="ARBA" id="ARBA00010923"/>
    </source>
</evidence>
<dbReference type="InterPro" id="IPR000055">
    <property type="entry name" value="Restrct_endonuc_typeI_TRD"/>
</dbReference>
<organism evidence="5 6">
    <name type="scientific">Candidatus Dojkabacteria bacterium</name>
    <dbReference type="NCBI Taxonomy" id="2099670"/>
    <lineage>
        <taxon>Bacteria</taxon>
        <taxon>Candidatus Dojkabacteria</taxon>
    </lineage>
</organism>
<sequence length="332" mass="38072">IDDDIDPKFLYYALTQKNITEYLQTVAMNSVSAYPSISSDDIGDLTINIPNSKTQQKRIAKILSTLDEKIETNIRINTELETIAKDLYDYWFIQFDFPDVNSKPYKSSGGQMAYNSDLKREIPKGWEVSTLSNWIATDKTGDWGKDIATANYNLEVRCIRGADINGLNGVGNINAPKRYILKKNHQKLLSPFDFIIEISGGSPTQSTGRIAYITEKTFERFDSPLVCSNFCKAVSLVNNQYFYNFYYLWSSCYNNGIFFGWEGKTSGIKNLLFDSFIKNYYIETPPKNLAVQFFKYIDPIQKMKNQLLQENSELSTLRDWLLPLLINGHILV</sequence>